<gene>
    <name evidence="4" type="ORF">C791_6047</name>
</gene>
<protein>
    <recommendedName>
        <fullName evidence="3">DUF5667 domain-containing protein</fullName>
    </recommendedName>
</protein>
<evidence type="ECO:0000313" key="4">
    <source>
        <dbReference type="EMBL" id="EMD29044.1"/>
    </source>
</evidence>
<feature type="compositionally biased region" description="Low complexity" evidence="1">
    <location>
        <begin position="304"/>
        <end position="315"/>
    </location>
</feature>
<keyword evidence="2" id="KW-0812">Transmembrane</keyword>
<evidence type="ECO:0000313" key="5">
    <source>
        <dbReference type="Proteomes" id="UP000014137"/>
    </source>
</evidence>
<feature type="compositionally biased region" description="Pro residues" evidence="1">
    <location>
        <begin position="346"/>
        <end position="366"/>
    </location>
</feature>
<evidence type="ECO:0000259" key="3">
    <source>
        <dbReference type="Pfam" id="PF18915"/>
    </source>
</evidence>
<evidence type="ECO:0000256" key="1">
    <source>
        <dbReference type="SAM" id="MobiDB-lite"/>
    </source>
</evidence>
<dbReference type="PATRIC" id="fig|1238180.3.peg.1060"/>
<dbReference type="EMBL" id="ANMG01000006">
    <property type="protein sequence ID" value="EMD29044.1"/>
    <property type="molecule type" value="Genomic_DNA"/>
</dbReference>
<comment type="caution">
    <text evidence="4">The sequence shown here is derived from an EMBL/GenBank/DDBJ whole genome shotgun (WGS) entry which is preliminary data.</text>
</comment>
<sequence>MGVPGWFARERADGDRFADLVDGTAGTETPDDDEFAHELALVGGLRELGASGAPDAETRQRIRDEIAGRLAEAEAPSKRRGHAVANLAAAAVALVLALGGITLLLSKDALPGDPLYGIKRAGESAALGLTFDERDKAKKHLEFAANRVGELDELTRQEAPTGAYFTGLADFETDLRAGVSQLTALVTDQGGQTRLTELRTWARQQSERLGLQAGNAPAEARDKFAAARVLLDKVQTRTTDLGSRLVCYTITTGSSDDLGAVPAAGDCVRNPDSPNAAVPPLTSTPPSSAPAESPAPSSAPPPSSSSIVDTATPTGPLAPPSGGTPPPVVATPPPTTRTVPPTTTTPKPPLISIPPLIPGLPPITIG</sequence>
<feature type="compositionally biased region" description="Low complexity" evidence="1">
    <location>
        <begin position="336"/>
        <end position="345"/>
    </location>
</feature>
<reference evidence="4 5" key="1">
    <citation type="submission" date="2012-10" db="EMBL/GenBank/DDBJ databases">
        <title>Genome assembly of Amycolatopsis azurea DSM 43854.</title>
        <authorList>
            <person name="Khatri I."/>
            <person name="Kaur I."/>
            <person name="Subramanian S."/>
            <person name="Mayilraj S."/>
        </authorList>
    </citation>
    <scope>NUCLEOTIDE SEQUENCE [LARGE SCALE GENOMIC DNA]</scope>
    <source>
        <strain evidence="4 5">DSM 43854</strain>
    </source>
</reference>
<dbReference type="InterPro" id="IPR043725">
    <property type="entry name" value="DUF5667"/>
</dbReference>
<organism evidence="4 5">
    <name type="scientific">Amycolatopsis azurea DSM 43854</name>
    <dbReference type="NCBI Taxonomy" id="1238180"/>
    <lineage>
        <taxon>Bacteria</taxon>
        <taxon>Bacillati</taxon>
        <taxon>Actinomycetota</taxon>
        <taxon>Actinomycetes</taxon>
        <taxon>Pseudonocardiales</taxon>
        <taxon>Pseudonocardiaceae</taxon>
        <taxon>Amycolatopsis</taxon>
    </lineage>
</organism>
<accession>M2P1S9</accession>
<dbReference type="RefSeq" id="WP_005151725.1">
    <property type="nucleotide sequence ID" value="NZ_ANMG01000006.1"/>
</dbReference>
<feature type="compositionally biased region" description="Low complexity" evidence="1">
    <location>
        <begin position="276"/>
        <end position="296"/>
    </location>
</feature>
<dbReference type="AlphaFoldDB" id="M2P1S9"/>
<feature type="region of interest" description="Disordered" evidence="1">
    <location>
        <begin position="263"/>
        <end position="366"/>
    </location>
</feature>
<proteinExistence type="predicted"/>
<dbReference type="OrthoDB" id="3402808at2"/>
<dbReference type="Pfam" id="PF18915">
    <property type="entry name" value="DUF5667"/>
    <property type="match status" value="1"/>
</dbReference>
<feature type="transmembrane region" description="Helical" evidence="2">
    <location>
        <begin position="84"/>
        <end position="105"/>
    </location>
</feature>
<keyword evidence="2" id="KW-1133">Transmembrane helix</keyword>
<keyword evidence="2" id="KW-0472">Membrane</keyword>
<name>M2P1S9_9PSEU</name>
<dbReference type="Proteomes" id="UP000014137">
    <property type="component" value="Unassembled WGS sequence"/>
</dbReference>
<evidence type="ECO:0000256" key="2">
    <source>
        <dbReference type="SAM" id="Phobius"/>
    </source>
</evidence>
<feature type="domain" description="DUF5667" evidence="3">
    <location>
        <begin position="109"/>
        <end position="180"/>
    </location>
</feature>
<feature type="compositionally biased region" description="Pro residues" evidence="1">
    <location>
        <begin position="316"/>
        <end position="335"/>
    </location>
</feature>